<evidence type="ECO:0000256" key="3">
    <source>
        <dbReference type="SAM" id="SignalP"/>
    </source>
</evidence>
<feature type="coiled-coil region" evidence="2">
    <location>
        <begin position="141"/>
        <end position="175"/>
    </location>
</feature>
<gene>
    <name evidence="5" type="primary">TL5B_10</name>
    <name evidence="5" type="ORF">FJT64_012472</name>
</gene>
<feature type="chain" id="PRO_5025637004" evidence="3">
    <location>
        <begin position="24"/>
        <end position="488"/>
    </location>
</feature>
<dbReference type="SMART" id="SM00186">
    <property type="entry name" value="FBG"/>
    <property type="match status" value="1"/>
</dbReference>
<feature type="coiled-coil region" evidence="2">
    <location>
        <begin position="210"/>
        <end position="258"/>
    </location>
</feature>
<dbReference type="InterPro" id="IPR014716">
    <property type="entry name" value="Fibrinogen_a/b/g_C_1"/>
</dbReference>
<dbReference type="Gene3D" id="3.90.215.10">
    <property type="entry name" value="Gamma Fibrinogen, chain A, domain 1"/>
    <property type="match status" value="1"/>
</dbReference>
<dbReference type="PROSITE" id="PS51406">
    <property type="entry name" value="FIBRINOGEN_C_2"/>
    <property type="match status" value="1"/>
</dbReference>
<sequence length="488" mass="55002">MVGRGSPPLWAVLLCLSARLVTGDQDQQPTAQLSFTPDELWKLIGQVVRSEVQLIFEKLDLERRLETLDFSAQVTGLESSVEALNSRLNALDGRVYATDSRLNSKGDTLDARVDDLASQLYRCFSEPDTIADRLDEQNASLETFNASLEGCQAQMAELTTKLDQEHSSLEDLAKKVDQNSIKLNATIGLLNQSLHSDDMKGNPNDWRPRIEDLAENVNNITSRVDKVTGQVAAYAPQLELLTTKYDTLQLTIDAANAALNASRGQPATTLPRDCSELPAGTASGIHLLQPGLDPSVPPTPAYCDLESDGGGWTVIQRRDDIFIPRENFYRDWQDYKRGFGKLDREFWWGLESLWRMTGSRDRRYQLRITLGDFDGERRHAVYGTFRVSSEADGYRLAVDNYSGDAGDALKRHNGLRFSTKDRDNDRDGRGSCATRHRGAWWYDLCWDSHLNGQPLVGNDRSERGICWRQWRGWHYSLKAAEMKIRPQA</sequence>
<evidence type="ECO:0000313" key="6">
    <source>
        <dbReference type="Proteomes" id="UP000440578"/>
    </source>
</evidence>
<keyword evidence="2" id="KW-0175">Coiled coil</keyword>
<keyword evidence="6" id="KW-1185">Reference proteome</keyword>
<dbReference type="GO" id="GO:0005615">
    <property type="term" value="C:extracellular space"/>
    <property type="evidence" value="ECO:0007669"/>
    <property type="project" value="TreeGrafter"/>
</dbReference>
<dbReference type="AlphaFoldDB" id="A0A6A4VFT2"/>
<dbReference type="InterPro" id="IPR002181">
    <property type="entry name" value="Fibrinogen_a/b/g_C_dom"/>
</dbReference>
<organism evidence="5 6">
    <name type="scientific">Amphibalanus amphitrite</name>
    <name type="common">Striped barnacle</name>
    <name type="synonym">Balanus amphitrite</name>
    <dbReference type="NCBI Taxonomy" id="1232801"/>
    <lineage>
        <taxon>Eukaryota</taxon>
        <taxon>Metazoa</taxon>
        <taxon>Ecdysozoa</taxon>
        <taxon>Arthropoda</taxon>
        <taxon>Crustacea</taxon>
        <taxon>Multicrustacea</taxon>
        <taxon>Cirripedia</taxon>
        <taxon>Thoracica</taxon>
        <taxon>Thoracicalcarea</taxon>
        <taxon>Balanomorpha</taxon>
        <taxon>Balanoidea</taxon>
        <taxon>Balanidae</taxon>
        <taxon>Amphibalaninae</taxon>
        <taxon>Amphibalanus</taxon>
    </lineage>
</organism>
<dbReference type="CDD" id="cd00087">
    <property type="entry name" value="FReD"/>
    <property type="match status" value="1"/>
</dbReference>
<name>A0A6A4VFT2_AMPAM</name>
<proteinExistence type="predicted"/>
<dbReference type="Proteomes" id="UP000440578">
    <property type="component" value="Unassembled WGS sequence"/>
</dbReference>
<evidence type="ECO:0000313" key="5">
    <source>
        <dbReference type="EMBL" id="KAF0289218.1"/>
    </source>
</evidence>
<dbReference type="InterPro" id="IPR050373">
    <property type="entry name" value="Fibrinogen_C-term_domain"/>
</dbReference>
<feature type="domain" description="Fibrinogen C-terminal" evidence="4">
    <location>
        <begin position="265"/>
        <end position="488"/>
    </location>
</feature>
<evidence type="ECO:0000256" key="1">
    <source>
        <dbReference type="ARBA" id="ARBA00023157"/>
    </source>
</evidence>
<keyword evidence="3" id="KW-0732">Signal</keyword>
<feature type="signal peptide" evidence="3">
    <location>
        <begin position="1"/>
        <end position="23"/>
    </location>
</feature>
<dbReference type="InterPro" id="IPR036056">
    <property type="entry name" value="Fibrinogen-like_C"/>
</dbReference>
<reference evidence="5 6" key="1">
    <citation type="submission" date="2019-07" db="EMBL/GenBank/DDBJ databases">
        <title>Draft genome assembly of a fouling barnacle, Amphibalanus amphitrite (Darwin, 1854): The first reference genome for Thecostraca.</title>
        <authorList>
            <person name="Kim W."/>
        </authorList>
    </citation>
    <scope>NUCLEOTIDE SEQUENCE [LARGE SCALE GENOMIC DNA]</scope>
    <source>
        <strain evidence="5">SNU_AA5</strain>
        <tissue evidence="5">Soma without cirri and trophi</tissue>
    </source>
</reference>
<dbReference type="PANTHER" id="PTHR19143:SF327">
    <property type="entry name" value="FI21813P1-RELATED"/>
    <property type="match status" value="1"/>
</dbReference>
<dbReference type="PROSITE" id="PS00514">
    <property type="entry name" value="FIBRINOGEN_C_1"/>
    <property type="match status" value="1"/>
</dbReference>
<dbReference type="PANTHER" id="PTHR19143">
    <property type="entry name" value="FIBRINOGEN/TENASCIN/ANGIOPOEITIN"/>
    <property type="match status" value="1"/>
</dbReference>
<keyword evidence="1" id="KW-1015">Disulfide bond</keyword>
<accession>A0A6A4VFT2</accession>
<dbReference type="SUPFAM" id="SSF56496">
    <property type="entry name" value="Fibrinogen C-terminal domain-like"/>
    <property type="match status" value="1"/>
</dbReference>
<dbReference type="NCBIfam" id="NF040941">
    <property type="entry name" value="GGGWT_bact"/>
    <property type="match status" value="1"/>
</dbReference>
<dbReference type="Gene3D" id="1.10.287.1490">
    <property type="match status" value="1"/>
</dbReference>
<protein>
    <submittedName>
        <fullName evidence="5">Techylectin-5B</fullName>
    </submittedName>
</protein>
<comment type="caution">
    <text evidence="5">The sequence shown here is derived from an EMBL/GenBank/DDBJ whole genome shotgun (WGS) entry which is preliminary data.</text>
</comment>
<dbReference type="OrthoDB" id="6425181at2759"/>
<dbReference type="EMBL" id="VIIS01002050">
    <property type="protein sequence ID" value="KAF0289218.1"/>
    <property type="molecule type" value="Genomic_DNA"/>
</dbReference>
<evidence type="ECO:0000259" key="4">
    <source>
        <dbReference type="PROSITE" id="PS51406"/>
    </source>
</evidence>
<dbReference type="InterPro" id="IPR020837">
    <property type="entry name" value="Fibrinogen_CS"/>
</dbReference>
<evidence type="ECO:0000256" key="2">
    <source>
        <dbReference type="SAM" id="Coils"/>
    </source>
</evidence>
<dbReference type="Pfam" id="PF00147">
    <property type="entry name" value="Fibrinogen_C"/>
    <property type="match status" value="1"/>
</dbReference>